<feature type="compositionally biased region" description="Basic and acidic residues" evidence="1">
    <location>
        <begin position="610"/>
        <end position="630"/>
    </location>
</feature>
<reference evidence="3" key="1">
    <citation type="submission" date="2014-12" db="EMBL/GenBank/DDBJ databases">
        <title>Genome Sequence of Valsa Canker Pathogens Uncovers a Specific Adaption of Colonization on Woody Bark.</title>
        <authorList>
            <person name="Yin Z."/>
            <person name="Liu H."/>
            <person name="Gao X."/>
            <person name="Li Z."/>
            <person name="Song N."/>
            <person name="Ke X."/>
            <person name="Dai Q."/>
            <person name="Wu Y."/>
            <person name="Sun Y."/>
            <person name="Xu J.-R."/>
            <person name="Kang Z.K."/>
            <person name="Wang L."/>
            <person name="Huang L."/>
        </authorList>
    </citation>
    <scope>NUCLEOTIDE SEQUENCE [LARGE SCALE GENOMIC DNA]</scope>
    <source>
        <strain evidence="3">SXYL134</strain>
    </source>
</reference>
<feature type="compositionally biased region" description="Basic and acidic residues" evidence="1">
    <location>
        <begin position="145"/>
        <end position="162"/>
    </location>
</feature>
<protein>
    <submittedName>
        <fullName evidence="2">Uncharacterized protein</fullName>
    </submittedName>
</protein>
<evidence type="ECO:0000313" key="2">
    <source>
        <dbReference type="EMBL" id="KUI54474.1"/>
    </source>
</evidence>
<feature type="compositionally biased region" description="Polar residues" evidence="1">
    <location>
        <begin position="288"/>
        <end position="306"/>
    </location>
</feature>
<dbReference type="AlphaFoldDB" id="A0A194US61"/>
<feature type="region of interest" description="Disordered" evidence="1">
    <location>
        <begin position="585"/>
        <end position="642"/>
    </location>
</feature>
<proteinExistence type="predicted"/>
<organism evidence="2 3">
    <name type="scientific">Cytospora mali</name>
    <name type="common">Apple Valsa canker fungus</name>
    <name type="synonym">Valsa mali</name>
    <dbReference type="NCBI Taxonomy" id="578113"/>
    <lineage>
        <taxon>Eukaryota</taxon>
        <taxon>Fungi</taxon>
        <taxon>Dikarya</taxon>
        <taxon>Ascomycota</taxon>
        <taxon>Pezizomycotina</taxon>
        <taxon>Sordariomycetes</taxon>
        <taxon>Sordariomycetidae</taxon>
        <taxon>Diaporthales</taxon>
        <taxon>Cytosporaceae</taxon>
        <taxon>Cytospora</taxon>
    </lineage>
</organism>
<gene>
    <name evidence="2" type="ORF">VP1G_01985</name>
</gene>
<accession>A0A194US61</accession>
<name>A0A194US61_CYTMA</name>
<evidence type="ECO:0000313" key="3">
    <source>
        <dbReference type="Proteomes" id="UP000078576"/>
    </source>
</evidence>
<dbReference type="OrthoDB" id="5229281at2759"/>
<feature type="compositionally biased region" description="Low complexity" evidence="1">
    <location>
        <begin position="270"/>
        <end position="282"/>
    </location>
</feature>
<feature type="region of interest" description="Disordered" evidence="1">
    <location>
        <begin position="218"/>
        <end position="329"/>
    </location>
</feature>
<dbReference type="Proteomes" id="UP000078576">
    <property type="component" value="Unassembled WGS sequence"/>
</dbReference>
<sequence length="642" mass="71408">MSTFLYLTFGDRTVMVAKPATYQDLKHEIRKQFPMLASVFSLVVLFKPNPENGSMLNNWVEIDLSAYSAVHDGAEVFINVAEPISKRYMFPFPDGRNSNVGPMNQVPHTDGLGNRINLSMGDVPLADAQQVSTKRSSSSRKPKAKHDGPGSETPRKVERLDGDACASGWAGASERFRRSARLVPDLKDRKEAVGLEVGQSNCYPDEEDEYADDNWGHFQEEEEEPNPGPTERGWYTGAENITRGDDQTGEDHRANHATTLPAGGAFSYANGQNGNDNFNNAGKRISGDNANNVRSPSPYHGQTSRYLSPPPTTGSAPKDYRPSSRCSKGWNVNEPRMWAVSPSLKSGWGSDDGVQKGVKRSVCGGPPRTYIKKSPRGSQGGSTIRVSNNGGWDWGVDARNKKDNADQESTHAAFAYGPYSHVPVSPAAPYGGGYANQVSQDSHHYTHDYGASDWSPHRRSYSGYHWPQQRQARAFSQSSQPIYPYPLHGSFTPADPGRVITGSPVAKFRRSHLRHWSMGDRKRQTWANANNYQEQVQADDDKHYSGFNQNSSNFGHDDDDLVYDEVDNYQGKDEKEDEYEYERENAEDFGYGAPLRPGRGRGGTFKRRERAVCDKKTTTDESHQENHDGWKVSTQCWGDGRG</sequence>
<feature type="compositionally biased region" description="Basic and acidic residues" evidence="1">
    <location>
        <begin position="242"/>
        <end position="254"/>
    </location>
</feature>
<feature type="region of interest" description="Disordered" evidence="1">
    <location>
        <begin position="127"/>
        <end position="162"/>
    </location>
</feature>
<keyword evidence="3" id="KW-1185">Reference proteome</keyword>
<evidence type="ECO:0000256" key="1">
    <source>
        <dbReference type="SAM" id="MobiDB-lite"/>
    </source>
</evidence>
<dbReference type="EMBL" id="KN714674">
    <property type="protein sequence ID" value="KUI54474.1"/>
    <property type="molecule type" value="Genomic_DNA"/>
</dbReference>
<feature type="region of interest" description="Disordered" evidence="1">
    <location>
        <begin position="343"/>
        <end position="388"/>
    </location>
</feature>